<keyword evidence="6 9" id="KW-1133">Transmembrane helix</keyword>
<protein>
    <recommendedName>
        <fullName evidence="9">TRAP transporter small permease protein</fullName>
    </recommendedName>
</protein>
<keyword evidence="4 9" id="KW-0997">Cell inner membrane</keyword>
<dbReference type="InterPro" id="IPR055348">
    <property type="entry name" value="DctQ"/>
</dbReference>
<comment type="function">
    <text evidence="9">Part of the tripartite ATP-independent periplasmic (TRAP) transport system.</text>
</comment>
<proteinExistence type="inferred from homology"/>
<dbReference type="AlphaFoldDB" id="A0A060NL89"/>
<dbReference type="OrthoDB" id="9795655at2"/>
<dbReference type="GO" id="GO:0022857">
    <property type="term" value="F:transmembrane transporter activity"/>
    <property type="evidence" value="ECO:0007669"/>
    <property type="project" value="UniProtKB-UniRule"/>
</dbReference>
<dbReference type="Proteomes" id="UP000067461">
    <property type="component" value="Chromosome"/>
</dbReference>
<dbReference type="HOGENOM" id="CLU_086356_2_2_4"/>
<keyword evidence="5 9" id="KW-0812">Transmembrane</keyword>
<evidence type="ECO:0000256" key="7">
    <source>
        <dbReference type="ARBA" id="ARBA00023136"/>
    </source>
</evidence>
<evidence type="ECO:0000259" key="10">
    <source>
        <dbReference type="Pfam" id="PF04290"/>
    </source>
</evidence>
<organism evidence="11 12">
    <name type="scientific">Serpentinimonas raichei</name>
    <dbReference type="NCBI Taxonomy" id="1458425"/>
    <lineage>
        <taxon>Bacteria</taxon>
        <taxon>Pseudomonadati</taxon>
        <taxon>Pseudomonadota</taxon>
        <taxon>Betaproteobacteria</taxon>
        <taxon>Burkholderiales</taxon>
        <taxon>Comamonadaceae</taxon>
        <taxon>Serpentinimonas</taxon>
    </lineage>
</organism>
<dbReference type="PANTHER" id="PTHR35011:SF4">
    <property type="entry name" value="SLL1102 PROTEIN"/>
    <property type="match status" value="1"/>
</dbReference>
<comment type="similarity">
    <text evidence="8 9">Belongs to the TRAP transporter small permease family.</text>
</comment>
<evidence type="ECO:0000313" key="11">
    <source>
        <dbReference type="EMBL" id="BAO80258.1"/>
    </source>
</evidence>
<feature type="transmembrane region" description="Helical" evidence="9">
    <location>
        <begin position="21"/>
        <end position="41"/>
    </location>
</feature>
<name>A0A060NL89_9BURK</name>
<feature type="transmembrane region" description="Helical" evidence="9">
    <location>
        <begin position="92"/>
        <end position="116"/>
    </location>
</feature>
<accession>A0A060NL89</accession>
<dbReference type="RefSeq" id="WP_082039852.1">
    <property type="nucleotide sequence ID" value="NZ_AP014568.1"/>
</dbReference>
<dbReference type="GO" id="GO:0005886">
    <property type="term" value="C:plasma membrane"/>
    <property type="evidence" value="ECO:0007669"/>
    <property type="project" value="UniProtKB-SubCell"/>
</dbReference>
<gene>
    <name evidence="11" type="ORF">SRAA_0404</name>
</gene>
<keyword evidence="12" id="KW-1185">Reference proteome</keyword>
<evidence type="ECO:0000256" key="3">
    <source>
        <dbReference type="ARBA" id="ARBA00022475"/>
    </source>
</evidence>
<comment type="subcellular location">
    <subcellularLocation>
        <location evidence="1 9">Cell inner membrane</location>
        <topology evidence="1 9">Multi-pass membrane protein</topology>
    </subcellularLocation>
</comment>
<evidence type="ECO:0000256" key="6">
    <source>
        <dbReference type="ARBA" id="ARBA00022989"/>
    </source>
</evidence>
<keyword evidence="2 9" id="KW-0813">Transport</keyword>
<evidence type="ECO:0000256" key="1">
    <source>
        <dbReference type="ARBA" id="ARBA00004429"/>
    </source>
</evidence>
<evidence type="ECO:0000256" key="8">
    <source>
        <dbReference type="ARBA" id="ARBA00038436"/>
    </source>
</evidence>
<evidence type="ECO:0000256" key="9">
    <source>
        <dbReference type="RuleBase" id="RU369079"/>
    </source>
</evidence>
<comment type="subunit">
    <text evidence="9">The complex comprises the extracytoplasmic solute receptor protein and the two transmembrane proteins.</text>
</comment>
<sequence length="211" mass="23156">MKYLLLFSRAIDALNTAVGKVAMWLILLIVLISTANAISRYALHISSNAWLEIQWYLFGAVFLLGAGFVFLRNAHVRIDVVSSRLTARTRNWIDVVGILVFLLPLCYLMIILGWPVFERSWVTGEMSPNAGGLIRWPAYLMIPAGFALLALQAISELIKRFHFLYGGGPDALAQGASSDVEQLAREIALAEHDRIESAAAAAVLADGGRKS</sequence>
<evidence type="ECO:0000256" key="4">
    <source>
        <dbReference type="ARBA" id="ARBA00022519"/>
    </source>
</evidence>
<feature type="transmembrane region" description="Helical" evidence="9">
    <location>
        <begin position="136"/>
        <end position="154"/>
    </location>
</feature>
<dbReference type="Pfam" id="PF04290">
    <property type="entry name" value="DctQ"/>
    <property type="match status" value="1"/>
</dbReference>
<dbReference type="KEGG" id="cbaa:SRAA_0404"/>
<dbReference type="PANTHER" id="PTHR35011">
    <property type="entry name" value="2,3-DIKETO-L-GULONATE TRAP TRANSPORTER SMALL PERMEASE PROTEIN YIAM"/>
    <property type="match status" value="1"/>
</dbReference>
<dbReference type="InterPro" id="IPR007387">
    <property type="entry name" value="TRAP_DctQ"/>
</dbReference>
<dbReference type="STRING" id="1458425.SRAA_0404"/>
<reference evidence="11 12" key="1">
    <citation type="journal article" date="2014" name="Nat. Commun.">
        <title>Physiological and genomic features of highly alkaliphilic hydrogen-utilizing Betaproteobacteria from a continental serpentinizing site.</title>
        <authorList>
            <person name="Suzuki S."/>
            <person name="Kuenen J.G."/>
            <person name="Schipper K."/>
            <person name="van der Velde S."/>
            <person name="Ishii S."/>
            <person name="Wu A."/>
            <person name="Sorokin D.Y."/>
            <person name="Tenney A."/>
            <person name="Meng X.Y."/>
            <person name="Morrill P.L."/>
            <person name="Kamagata Y."/>
            <person name="Muyzer G."/>
            <person name="Nealson K.H."/>
        </authorList>
    </citation>
    <scope>NUCLEOTIDE SEQUENCE [LARGE SCALE GENOMIC DNA]</scope>
    <source>
        <strain evidence="11 12">A1</strain>
    </source>
</reference>
<dbReference type="EMBL" id="AP014568">
    <property type="protein sequence ID" value="BAO80258.1"/>
    <property type="molecule type" value="Genomic_DNA"/>
</dbReference>
<evidence type="ECO:0000256" key="5">
    <source>
        <dbReference type="ARBA" id="ARBA00022692"/>
    </source>
</evidence>
<feature type="domain" description="Tripartite ATP-independent periplasmic transporters DctQ component" evidence="10">
    <location>
        <begin position="29"/>
        <end position="161"/>
    </location>
</feature>
<keyword evidence="3" id="KW-1003">Cell membrane</keyword>
<keyword evidence="7 9" id="KW-0472">Membrane</keyword>
<evidence type="ECO:0000256" key="2">
    <source>
        <dbReference type="ARBA" id="ARBA00022448"/>
    </source>
</evidence>
<evidence type="ECO:0000313" key="12">
    <source>
        <dbReference type="Proteomes" id="UP000067461"/>
    </source>
</evidence>
<feature type="transmembrane region" description="Helical" evidence="9">
    <location>
        <begin position="53"/>
        <end position="71"/>
    </location>
</feature>